<dbReference type="Proteomes" id="UP000003844">
    <property type="component" value="Unassembled WGS sequence"/>
</dbReference>
<name>H2BV29_GILLR</name>
<dbReference type="EMBL" id="JH594606">
    <property type="protein sequence ID" value="EHQ03919.1"/>
    <property type="molecule type" value="Genomic_DNA"/>
</dbReference>
<dbReference type="STRING" id="865937.Gilli_3317"/>
<keyword evidence="2" id="KW-1185">Reference proteome</keyword>
<evidence type="ECO:0000313" key="1">
    <source>
        <dbReference type="EMBL" id="EHQ03919.1"/>
    </source>
</evidence>
<sequence>MDAICKIIVGKCDKKKFVNPFRYPQNFIIFPVLGCLENKQKTPQILKSVGLKRVYYLSVKLF</sequence>
<proteinExistence type="predicted"/>
<protein>
    <submittedName>
        <fullName evidence="1">Uncharacterized protein</fullName>
    </submittedName>
</protein>
<gene>
    <name evidence="1" type="ORF">Gilli_3317</name>
</gene>
<reference evidence="2" key="1">
    <citation type="journal article" date="2012" name="Stand. Genomic Sci.">
        <title>Genome sequence of the Antarctic rhodopsins-containing flavobacterium Gillisia limnaea type strain (R-8282(T)).</title>
        <authorList>
            <person name="Riedel T."/>
            <person name="Held B."/>
            <person name="Nolan M."/>
            <person name="Lucas S."/>
            <person name="Lapidus A."/>
            <person name="Tice H."/>
            <person name="Del Rio T.G."/>
            <person name="Cheng J.F."/>
            <person name="Han C."/>
            <person name="Tapia R."/>
            <person name="Goodwin L.A."/>
            <person name="Pitluck S."/>
            <person name="Liolios K."/>
            <person name="Mavromatis K."/>
            <person name="Pagani I."/>
            <person name="Ivanova N."/>
            <person name="Mikhailova N."/>
            <person name="Pati A."/>
            <person name="Chen A."/>
            <person name="Palaniappan K."/>
            <person name="Land M."/>
            <person name="Rohde M."/>
            <person name="Tindall B.J."/>
            <person name="Detter J.C."/>
            <person name="Goker M."/>
            <person name="Bristow J."/>
            <person name="Eisen J.A."/>
            <person name="Markowitz V."/>
            <person name="Hugenholtz P."/>
            <person name="Kyrpides N.C."/>
            <person name="Klenk H.P."/>
            <person name="Woyke T."/>
        </authorList>
    </citation>
    <scope>NUCLEOTIDE SEQUENCE [LARGE SCALE GENOMIC DNA]</scope>
    <source>
        <strain evidence="2">DSM 15749 / LMG 21470 / R-8282</strain>
    </source>
</reference>
<dbReference type="AlphaFoldDB" id="H2BV29"/>
<accession>H2BV29</accession>
<dbReference type="HOGENOM" id="CLU_2897823_0_0_10"/>
<organism evidence="1 2">
    <name type="scientific">Gillisia limnaea (strain DSM 15749 / LMG 21470 / R-8282)</name>
    <dbReference type="NCBI Taxonomy" id="865937"/>
    <lineage>
        <taxon>Bacteria</taxon>
        <taxon>Pseudomonadati</taxon>
        <taxon>Bacteroidota</taxon>
        <taxon>Flavobacteriia</taxon>
        <taxon>Flavobacteriales</taxon>
        <taxon>Flavobacteriaceae</taxon>
        <taxon>Gillisia</taxon>
    </lineage>
</organism>
<evidence type="ECO:0000313" key="2">
    <source>
        <dbReference type="Proteomes" id="UP000003844"/>
    </source>
</evidence>